<evidence type="ECO:0000256" key="2">
    <source>
        <dbReference type="RuleBase" id="RU361185"/>
    </source>
</evidence>
<feature type="region of interest" description="Disordered" evidence="3">
    <location>
        <begin position="659"/>
        <end position="680"/>
    </location>
</feature>
<dbReference type="InterPro" id="IPR000322">
    <property type="entry name" value="Glyco_hydro_31_TIM"/>
</dbReference>
<dbReference type="SUPFAM" id="SSF51011">
    <property type="entry name" value="Glycosyl hydrolase domain"/>
    <property type="match status" value="1"/>
</dbReference>
<dbReference type="GO" id="GO:0090599">
    <property type="term" value="F:alpha-glucosidase activity"/>
    <property type="evidence" value="ECO:0007669"/>
    <property type="project" value="TreeGrafter"/>
</dbReference>
<dbReference type="PANTHER" id="PTHR22762">
    <property type="entry name" value="ALPHA-GLUCOSIDASE"/>
    <property type="match status" value="1"/>
</dbReference>
<dbReference type="Gene3D" id="2.60.40.1180">
    <property type="entry name" value="Golgi alpha-mannosidase II"/>
    <property type="match status" value="1"/>
</dbReference>
<evidence type="ECO:0008006" key="8">
    <source>
        <dbReference type="Google" id="ProtNLM"/>
    </source>
</evidence>
<evidence type="ECO:0000313" key="7">
    <source>
        <dbReference type="Proteomes" id="UP000037387"/>
    </source>
</evidence>
<keyword evidence="7" id="KW-1185">Reference proteome</keyword>
<dbReference type="Proteomes" id="UP000037387">
    <property type="component" value="Unassembled WGS sequence"/>
</dbReference>
<dbReference type="AlphaFoldDB" id="A0A0M0FAA2"/>
<dbReference type="Gene3D" id="3.20.20.80">
    <property type="entry name" value="Glycosidases"/>
    <property type="match status" value="1"/>
</dbReference>
<keyword evidence="2" id="KW-0326">Glycosidase</keyword>
<feature type="domain" description="Glycosyl hydrolase family 31 C-terminal" evidence="5">
    <location>
        <begin position="531"/>
        <end position="622"/>
    </location>
</feature>
<dbReference type="CDD" id="cd06595">
    <property type="entry name" value="GH31_u1"/>
    <property type="match status" value="1"/>
</dbReference>
<dbReference type="RefSeq" id="WP_082379402.1">
    <property type="nucleotide sequence ID" value="NZ_KQ435288.1"/>
</dbReference>
<dbReference type="GO" id="GO:0005975">
    <property type="term" value="P:carbohydrate metabolic process"/>
    <property type="evidence" value="ECO:0007669"/>
    <property type="project" value="InterPro"/>
</dbReference>
<evidence type="ECO:0000259" key="4">
    <source>
        <dbReference type="Pfam" id="PF01055"/>
    </source>
</evidence>
<sequence length="856" mass="92549">MTFPPRLATSPVARPGATILGDRYRITVLADGLVRLERAEDGAFEDRASAFALHRDLPVPDFRVIRADDGIEVVTDRLRLRYDGGPFSASGLSVEVLGAHSAYHGVWRYGQRGPGVPATAVPLEPDAVGNGPGNLGGTARTLDEADGPVPLGPGVVSRDGWAVIDDSAGLVLDDDGWVAPRDGSRQDLYVFAYGHDYRAALRALYALSGPQPVLPRYALGTWWSRFHRYSADSYAELVRRFRREGVPLSVAVLDMDWHVTDVDPRHGSGWTGYSWNRDLFPDPAAFLRSLHDDGLRVTLNVHPADGVRAFEDAYPAMAEALGLDPESGEPVAFDATDRDFLRAYVEVLHRGLERDGVDFWWVDWQQGGVSRVPGIDPLWMLNHVHYLDNAGEASRAAAGRATRALTFSRYAGPGSHRYPVGFSGDSVISWESLDFQPYFTATASNIGYGWWSHDVGGHMHGTKDDELATRWVQLGVFSPILRLHSAGNPFTRKEPWTFDPEARDAQVAALRLRHRLLPYLHTMNVRAAREGVPLVQPLYHEWPEAPEAYAARNQYLFGSELVVAPLTAPADPESGVAAVRAWLPEGTWVDLLGGLVYDGGRETWLHRDLSSIPVLARTGAIVPLDGATVPGNGVAHPEHVEVLVVVGSDGALDLVEDAEGLPPGAGLPGETPGDPAREARTPVTFDQTTGRAAVGPVQGDVRVVPAARRWTLTFPALGGLRAPADVAPVVTVDGTPAAALVERDDHGLHVTVEAVAPTSRLVVDLGDDPRLADNDVAARVFAALDRARVPYDDKERAHRVLTADRPLSVRVSHLHALGLPRALESALTEILLARAPGQHVAGGDVLTGLSEAVRPA</sequence>
<dbReference type="InterPro" id="IPR048395">
    <property type="entry name" value="Glyco_hydro_31_C"/>
</dbReference>
<feature type="compositionally biased region" description="Low complexity" evidence="3">
    <location>
        <begin position="660"/>
        <end position="673"/>
    </location>
</feature>
<comment type="similarity">
    <text evidence="1 2">Belongs to the glycosyl hydrolase 31 family.</text>
</comment>
<organism evidence="6 7">
    <name type="scientific">Cellulosimicrobium cellulans F16</name>
    <dbReference type="NCBI Taxonomy" id="1350482"/>
    <lineage>
        <taxon>Bacteria</taxon>
        <taxon>Bacillati</taxon>
        <taxon>Actinomycetota</taxon>
        <taxon>Actinomycetes</taxon>
        <taxon>Micrococcales</taxon>
        <taxon>Promicromonosporaceae</taxon>
        <taxon>Cellulosimicrobium</taxon>
    </lineage>
</organism>
<evidence type="ECO:0000256" key="1">
    <source>
        <dbReference type="ARBA" id="ARBA00007806"/>
    </source>
</evidence>
<reference evidence="6 7" key="1">
    <citation type="journal article" date="2015" name="Sci. Rep.">
        <title>Functional and structural properties of a novel cellulosome-like multienzyme complex: efficient glycoside hydrolysis of water-insoluble 7-xylosyl-10-deacetylpaclitaxel.</title>
        <authorList>
            <person name="Dou T.Y."/>
            <person name="Luan H.W."/>
            <person name="Ge G.B."/>
            <person name="Dong M.M."/>
            <person name="Zou H.F."/>
            <person name="He Y.Q."/>
            <person name="Cui P."/>
            <person name="Wang J.Y."/>
            <person name="Hao D.C."/>
            <person name="Yang S.L."/>
            <person name="Yang L."/>
        </authorList>
    </citation>
    <scope>NUCLEOTIDE SEQUENCE [LARGE SCALE GENOMIC DNA]</scope>
    <source>
        <strain evidence="6 7">F16</strain>
    </source>
</reference>
<dbReference type="InterPro" id="IPR013780">
    <property type="entry name" value="Glyco_hydro_b"/>
</dbReference>
<dbReference type="EMBL" id="ATNL01000006">
    <property type="protein sequence ID" value="KON74398.1"/>
    <property type="molecule type" value="Genomic_DNA"/>
</dbReference>
<dbReference type="Pfam" id="PF01055">
    <property type="entry name" value="Glyco_hydro_31_2nd"/>
    <property type="match status" value="1"/>
</dbReference>
<dbReference type="SUPFAM" id="SSF51445">
    <property type="entry name" value="(Trans)glycosidases"/>
    <property type="match status" value="1"/>
</dbReference>
<keyword evidence="2" id="KW-0378">Hydrolase</keyword>
<dbReference type="Pfam" id="PF21365">
    <property type="entry name" value="Glyco_hydro_31_3rd"/>
    <property type="match status" value="1"/>
</dbReference>
<dbReference type="PANTHER" id="PTHR22762:SF89">
    <property type="entry name" value="ALPHA-XYLOSIDASE"/>
    <property type="match status" value="1"/>
</dbReference>
<accession>A0A0M0FAA2</accession>
<name>A0A0M0FAA2_CELCE</name>
<evidence type="ECO:0000256" key="3">
    <source>
        <dbReference type="SAM" id="MobiDB-lite"/>
    </source>
</evidence>
<protein>
    <recommendedName>
        <fullName evidence="8">Glycoside hydrolase</fullName>
    </recommendedName>
</protein>
<dbReference type="GO" id="GO:0006491">
    <property type="term" value="P:N-glycan processing"/>
    <property type="evidence" value="ECO:0007669"/>
    <property type="project" value="TreeGrafter"/>
</dbReference>
<proteinExistence type="inferred from homology"/>
<dbReference type="InterPro" id="IPR017853">
    <property type="entry name" value="GH"/>
</dbReference>
<evidence type="ECO:0000313" key="6">
    <source>
        <dbReference type="EMBL" id="KON74398.1"/>
    </source>
</evidence>
<evidence type="ECO:0000259" key="5">
    <source>
        <dbReference type="Pfam" id="PF21365"/>
    </source>
</evidence>
<gene>
    <name evidence="6" type="ORF">M768_00305</name>
</gene>
<comment type="caution">
    <text evidence="6">The sequence shown here is derived from an EMBL/GenBank/DDBJ whole genome shotgun (WGS) entry which is preliminary data.</text>
</comment>
<dbReference type="PATRIC" id="fig|1350482.3.peg.45"/>
<feature type="domain" description="Glycoside hydrolase family 31 TIM barrel" evidence="4">
    <location>
        <begin position="212"/>
        <end position="523"/>
    </location>
</feature>